<dbReference type="EMBL" id="KB296906">
    <property type="protein sequence ID" value="ELU11168.1"/>
    <property type="molecule type" value="Genomic_DNA"/>
</dbReference>
<reference evidence="9 11" key="2">
    <citation type="journal article" date="2013" name="Nature">
        <title>Insights into bilaterian evolution from three spiralian genomes.</title>
        <authorList>
            <person name="Simakov O."/>
            <person name="Marletaz F."/>
            <person name="Cho S.J."/>
            <person name="Edsinger-Gonzales E."/>
            <person name="Havlak P."/>
            <person name="Hellsten U."/>
            <person name="Kuo D.H."/>
            <person name="Larsson T."/>
            <person name="Lv J."/>
            <person name="Arendt D."/>
            <person name="Savage R."/>
            <person name="Osoegawa K."/>
            <person name="de Jong P."/>
            <person name="Grimwood J."/>
            <person name="Chapman J.A."/>
            <person name="Shapiro H."/>
            <person name="Aerts A."/>
            <person name="Otillar R.P."/>
            <person name="Terry A.Y."/>
            <person name="Boore J.L."/>
            <person name="Grigoriev I.V."/>
            <person name="Lindberg D.R."/>
            <person name="Seaver E.C."/>
            <person name="Weisblat D.A."/>
            <person name="Putnam N.H."/>
            <person name="Rokhsar D.S."/>
        </authorList>
    </citation>
    <scope>NUCLEOTIDE SEQUENCE</scope>
    <source>
        <strain evidence="9 11">I ESC-2004</strain>
    </source>
</reference>
<dbReference type="EnsemblMetazoa" id="CapteT119196">
    <property type="protein sequence ID" value="CapteP119196"/>
    <property type="gene ID" value="CapteG119196"/>
</dbReference>
<keyword evidence="11" id="KW-1185">Reference proteome</keyword>
<keyword evidence="7 8" id="KW-0472">Membrane</keyword>
<dbReference type="Pfam" id="PF01384">
    <property type="entry name" value="PHO4"/>
    <property type="match status" value="1"/>
</dbReference>
<dbReference type="InterPro" id="IPR001204">
    <property type="entry name" value="Phos_transporter"/>
</dbReference>
<evidence type="ECO:0000256" key="5">
    <source>
        <dbReference type="ARBA" id="ARBA00022692"/>
    </source>
</evidence>
<evidence type="ECO:0000256" key="8">
    <source>
        <dbReference type="SAM" id="Phobius"/>
    </source>
</evidence>
<reference evidence="11" key="1">
    <citation type="submission" date="2012-12" db="EMBL/GenBank/DDBJ databases">
        <authorList>
            <person name="Hellsten U."/>
            <person name="Grimwood J."/>
            <person name="Chapman J.A."/>
            <person name="Shapiro H."/>
            <person name="Aerts A."/>
            <person name="Otillar R.P."/>
            <person name="Terry A.Y."/>
            <person name="Boore J.L."/>
            <person name="Simakov O."/>
            <person name="Marletaz F."/>
            <person name="Cho S.-J."/>
            <person name="Edsinger-Gonzales E."/>
            <person name="Havlak P."/>
            <person name="Kuo D.-H."/>
            <person name="Larsson T."/>
            <person name="Lv J."/>
            <person name="Arendt D."/>
            <person name="Savage R."/>
            <person name="Osoegawa K."/>
            <person name="de Jong P."/>
            <person name="Lindberg D.R."/>
            <person name="Seaver E.C."/>
            <person name="Weisblat D.A."/>
            <person name="Putnam N.H."/>
            <person name="Grigoriev I.V."/>
            <person name="Rokhsar D.S."/>
        </authorList>
    </citation>
    <scope>NUCLEOTIDE SEQUENCE</scope>
    <source>
        <strain evidence="11">I ESC-2004</strain>
    </source>
</reference>
<dbReference type="EMBL" id="AMQN01005831">
    <property type="status" value="NOT_ANNOTATED_CDS"/>
    <property type="molecule type" value="Genomic_DNA"/>
</dbReference>
<evidence type="ECO:0000256" key="1">
    <source>
        <dbReference type="ARBA" id="ARBA00004141"/>
    </source>
</evidence>
<name>R7UX86_CAPTE</name>
<organism evidence="9">
    <name type="scientific">Capitella teleta</name>
    <name type="common">Polychaete worm</name>
    <dbReference type="NCBI Taxonomy" id="283909"/>
    <lineage>
        <taxon>Eukaryota</taxon>
        <taxon>Metazoa</taxon>
        <taxon>Spiralia</taxon>
        <taxon>Lophotrochozoa</taxon>
        <taxon>Annelida</taxon>
        <taxon>Polychaeta</taxon>
        <taxon>Sedentaria</taxon>
        <taxon>Scolecida</taxon>
        <taxon>Capitellidae</taxon>
        <taxon>Capitella</taxon>
    </lineage>
</organism>
<proteinExistence type="inferred from homology"/>
<feature type="transmembrane region" description="Helical" evidence="8">
    <location>
        <begin position="213"/>
        <end position="236"/>
    </location>
</feature>
<dbReference type="GO" id="GO:0005315">
    <property type="term" value="F:phosphate transmembrane transporter activity"/>
    <property type="evidence" value="ECO:0007669"/>
    <property type="project" value="InterPro"/>
</dbReference>
<comment type="similarity">
    <text evidence="2">Belongs to the inorganic phosphate transporter (PiT) (TC 2.A.20) family.</text>
</comment>
<protein>
    <recommendedName>
        <fullName evidence="12">Phosphate transporter</fullName>
    </recommendedName>
</protein>
<evidence type="ECO:0000313" key="10">
    <source>
        <dbReference type="EnsemblMetazoa" id="CapteP119196"/>
    </source>
</evidence>
<feature type="transmembrane region" description="Helical" evidence="8">
    <location>
        <begin position="116"/>
        <end position="136"/>
    </location>
</feature>
<keyword evidence="4" id="KW-0592">Phosphate transport</keyword>
<keyword evidence="6 8" id="KW-1133">Transmembrane helix</keyword>
<dbReference type="Proteomes" id="UP000014760">
    <property type="component" value="Unassembled WGS sequence"/>
</dbReference>
<comment type="subcellular location">
    <subcellularLocation>
        <location evidence="1">Membrane</location>
        <topology evidence="1">Multi-pass membrane protein</topology>
    </subcellularLocation>
</comment>
<evidence type="ECO:0000256" key="7">
    <source>
        <dbReference type="ARBA" id="ARBA00023136"/>
    </source>
</evidence>
<dbReference type="AlphaFoldDB" id="R7UX86"/>
<dbReference type="HOGENOM" id="CLU_081289_1_0_1"/>
<dbReference type="PANTHER" id="PTHR11101:SF80">
    <property type="entry name" value="PHOSPHATE TRANSPORTER"/>
    <property type="match status" value="1"/>
</dbReference>
<evidence type="ECO:0000256" key="2">
    <source>
        <dbReference type="ARBA" id="ARBA00009916"/>
    </source>
</evidence>
<feature type="transmembrane region" description="Helical" evidence="8">
    <location>
        <begin position="87"/>
        <end position="109"/>
    </location>
</feature>
<dbReference type="GO" id="GO:0016020">
    <property type="term" value="C:membrane"/>
    <property type="evidence" value="ECO:0007669"/>
    <property type="project" value="UniProtKB-SubCell"/>
</dbReference>
<dbReference type="OMA" id="DSEYLWI"/>
<accession>R7UX86</accession>
<feature type="transmembrane region" description="Helical" evidence="8">
    <location>
        <begin position="48"/>
        <end position="67"/>
    </location>
</feature>
<evidence type="ECO:0008006" key="12">
    <source>
        <dbReference type="Google" id="ProtNLM"/>
    </source>
</evidence>
<dbReference type="PANTHER" id="PTHR11101">
    <property type="entry name" value="PHOSPHATE TRANSPORTER"/>
    <property type="match status" value="1"/>
</dbReference>
<keyword evidence="3" id="KW-0813">Transport</keyword>
<evidence type="ECO:0000313" key="11">
    <source>
        <dbReference type="Proteomes" id="UP000014760"/>
    </source>
</evidence>
<gene>
    <name evidence="9" type="ORF">CAPTEDRAFT_119196</name>
</gene>
<feature type="transmembrane region" description="Helical" evidence="8">
    <location>
        <begin position="183"/>
        <end position="201"/>
    </location>
</feature>
<evidence type="ECO:0000256" key="6">
    <source>
        <dbReference type="ARBA" id="ARBA00022989"/>
    </source>
</evidence>
<dbReference type="GO" id="GO:0035435">
    <property type="term" value="P:phosphate ion transmembrane transport"/>
    <property type="evidence" value="ECO:0007669"/>
    <property type="project" value="TreeGrafter"/>
</dbReference>
<evidence type="ECO:0000313" key="9">
    <source>
        <dbReference type="EMBL" id="ELU11168.1"/>
    </source>
</evidence>
<feature type="transmembrane region" description="Helical" evidence="8">
    <location>
        <begin position="148"/>
        <end position="171"/>
    </location>
</feature>
<dbReference type="STRING" id="283909.R7UX86"/>
<reference evidence="10" key="3">
    <citation type="submission" date="2015-06" db="UniProtKB">
        <authorList>
            <consortium name="EnsemblMetazoa"/>
        </authorList>
    </citation>
    <scope>IDENTIFICATION</scope>
</reference>
<dbReference type="OrthoDB" id="260807at2759"/>
<keyword evidence="5 8" id="KW-0812">Transmembrane</keyword>
<sequence>MLVEDDQLWMVIVGFIVAFILAFGIGANDVANSFGTSIGAKVLTMKQACILASIFEVLGALLIGARVSDTIRKGIIDVEPYQNNTELLMVGNVAALCGSCVWLFAATLLRLPVSATHSIVGATVGFALVAHGARGINWMKLGMIIGSWFASPVLAGLFSTFVFFIINKFILTKDKPLEPGLKFLPLFYAATIVINLFSVFYDGPEMLGFDKIPLWGTFILSFGSGILVALIVHFVVAPWLKNRINGEC</sequence>
<evidence type="ECO:0000256" key="4">
    <source>
        <dbReference type="ARBA" id="ARBA00022592"/>
    </source>
</evidence>
<evidence type="ECO:0000256" key="3">
    <source>
        <dbReference type="ARBA" id="ARBA00022448"/>
    </source>
</evidence>
<feature type="transmembrane region" description="Helical" evidence="8">
    <location>
        <begin position="6"/>
        <end position="27"/>
    </location>
</feature>